<evidence type="ECO:0000256" key="1">
    <source>
        <dbReference type="SAM" id="MobiDB-lite"/>
    </source>
</evidence>
<sequence>TLCEDWNSPFAGASGLLDADSLSWKLSPEGQQSFVLPLSLSWTWNTNLPRKRNHLPPGYPLPPPPSLPPSQEPVRKKDTFSSSYSLILLWIIHLTSSYSLAERINVHHFFCK</sequence>
<keyword evidence="3" id="KW-1185">Reference proteome</keyword>
<organism evidence="2 3">
    <name type="scientific">Xenotaenia resolanae</name>
    <dbReference type="NCBI Taxonomy" id="208358"/>
    <lineage>
        <taxon>Eukaryota</taxon>
        <taxon>Metazoa</taxon>
        <taxon>Chordata</taxon>
        <taxon>Craniata</taxon>
        <taxon>Vertebrata</taxon>
        <taxon>Euteleostomi</taxon>
        <taxon>Actinopterygii</taxon>
        <taxon>Neopterygii</taxon>
        <taxon>Teleostei</taxon>
        <taxon>Neoteleostei</taxon>
        <taxon>Acanthomorphata</taxon>
        <taxon>Ovalentaria</taxon>
        <taxon>Atherinomorphae</taxon>
        <taxon>Cyprinodontiformes</taxon>
        <taxon>Goodeidae</taxon>
        <taxon>Xenotaenia</taxon>
    </lineage>
</organism>
<dbReference type="Proteomes" id="UP001444071">
    <property type="component" value="Unassembled WGS sequence"/>
</dbReference>
<accession>A0ABV0WIB2</accession>
<comment type="caution">
    <text evidence="2">The sequence shown here is derived from an EMBL/GenBank/DDBJ whole genome shotgun (WGS) entry which is preliminary data.</text>
</comment>
<name>A0ABV0WIB2_9TELE</name>
<protein>
    <submittedName>
        <fullName evidence="2">Uncharacterized protein</fullName>
    </submittedName>
</protein>
<evidence type="ECO:0000313" key="2">
    <source>
        <dbReference type="EMBL" id="MEQ2269250.1"/>
    </source>
</evidence>
<feature type="non-terminal residue" evidence="2">
    <location>
        <position position="1"/>
    </location>
</feature>
<feature type="compositionally biased region" description="Pro residues" evidence="1">
    <location>
        <begin position="57"/>
        <end position="71"/>
    </location>
</feature>
<feature type="region of interest" description="Disordered" evidence="1">
    <location>
        <begin position="53"/>
        <end position="76"/>
    </location>
</feature>
<reference evidence="2 3" key="1">
    <citation type="submission" date="2021-06" db="EMBL/GenBank/DDBJ databases">
        <authorList>
            <person name="Palmer J.M."/>
        </authorList>
    </citation>
    <scope>NUCLEOTIDE SEQUENCE [LARGE SCALE GENOMIC DNA]</scope>
    <source>
        <strain evidence="2 3">XR_2019</strain>
        <tissue evidence="2">Muscle</tissue>
    </source>
</reference>
<dbReference type="EMBL" id="JAHRIM010051365">
    <property type="protein sequence ID" value="MEQ2269250.1"/>
    <property type="molecule type" value="Genomic_DNA"/>
</dbReference>
<proteinExistence type="predicted"/>
<evidence type="ECO:0000313" key="3">
    <source>
        <dbReference type="Proteomes" id="UP001444071"/>
    </source>
</evidence>
<gene>
    <name evidence="2" type="ORF">XENORESO_002551</name>
</gene>